<reference evidence="1 2" key="1">
    <citation type="submission" date="2014-04" db="EMBL/GenBank/DDBJ databases">
        <authorList>
            <consortium name="DOE Joint Genome Institute"/>
            <person name="Kuo A."/>
            <person name="Kohler A."/>
            <person name="Costa M.D."/>
            <person name="Nagy L.G."/>
            <person name="Floudas D."/>
            <person name="Copeland A."/>
            <person name="Barry K.W."/>
            <person name="Cichocki N."/>
            <person name="Veneault-Fourrey C."/>
            <person name="LaButti K."/>
            <person name="Lindquist E.A."/>
            <person name="Lipzen A."/>
            <person name="Lundell T."/>
            <person name="Morin E."/>
            <person name="Murat C."/>
            <person name="Sun H."/>
            <person name="Tunlid A."/>
            <person name="Henrissat B."/>
            <person name="Grigoriev I.V."/>
            <person name="Hibbett D.S."/>
            <person name="Martin F."/>
            <person name="Nordberg H.P."/>
            <person name="Cantor M.N."/>
            <person name="Hua S.X."/>
        </authorList>
    </citation>
    <scope>NUCLEOTIDE SEQUENCE [LARGE SCALE GENOMIC DNA]</scope>
    <source>
        <strain evidence="1 2">Marx 270</strain>
    </source>
</reference>
<protein>
    <recommendedName>
        <fullName evidence="3">C2H2-type domain-containing protein</fullName>
    </recommendedName>
</protein>
<dbReference type="InParanoid" id="A0A0C3P167"/>
<sequence>MPAKKIDTLLEIWAASLLPLGRELLFANHMDLYHVIDSTSVGKVKWESFTVQYHSNEQDNDTDPWMLNDYDVWYQDLHIVVHNLLAHSDLMDEMDLAPYWEYDATNDQRCWQDFMSGDWAWQEADRIICKDPTTASATLVPIILSSDKTTVSVATRQTDYYPLYLSIGNVCNNVCHAHHNVVVPIAFLVMPKMTREHASTPGFHKFKKQLFHSSLTRILYSLHLAMKDPEVILFGDKYYQRVIYSLSAYITDYEEQALLSCIMRNWCPKCLAYRENLDEDALHHDCAHADALIEEFDLQKLWYKYRIDSDIVPFTNDFLHADIYRMLSPDILHQLLKGGFKDHLVDWVKQYLILIHGKTDAERILDDIDQQITAVAPFTGLQHFPQGWHFKQWTSDNSKGLMKVYIAAIEGYVPKDIICTFHAFLEFCYLVCHNVITEQMLTEIDDSLWHFHRYCEVFCNVGVIGSFSLP</sequence>
<dbReference type="EMBL" id="KN831991">
    <property type="protein sequence ID" value="KIO01104.1"/>
    <property type="molecule type" value="Genomic_DNA"/>
</dbReference>
<evidence type="ECO:0000313" key="2">
    <source>
        <dbReference type="Proteomes" id="UP000054217"/>
    </source>
</evidence>
<organism evidence="1 2">
    <name type="scientific">Pisolithus tinctorius Marx 270</name>
    <dbReference type="NCBI Taxonomy" id="870435"/>
    <lineage>
        <taxon>Eukaryota</taxon>
        <taxon>Fungi</taxon>
        <taxon>Dikarya</taxon>
        <taxon>Basidiomycota</taxon>
        <taxon>Agaricomycotina</taxon>
        <taxon>Agaricomycetes</taxon>
        <taxon>Agaricomycetidae</taxon>
        <taxon>Boletales</taxon>
        <taxon>Sclerodermatineae</taxon>
        <taxon>Pisolithaceae</taxon>
        <taxon>Pisolithus</taxon>
    </lineage>
</organism>
<keyword evidence="2" id="KW-1185">Reference proteome</keyword>
<evidence type="ECO:0008006" key="3">
    <source>
        <dbReference type="Google" id="ProtNLM"/>
    </source>
</evidence>
<dbReference type="Pfam" id="PF18759">
    <property type="entry name" value="Plavaka"/>
    <property type="match status" value="1"/>
</dbReference>
<dbReference type="STRING" id="870435.A0A0C3P167"/>
<dbReference type="AlphaFoldDB" id="A0A0C3P167"/>
<dbReference type="InterPro" id="IPR041078">
    <property type="entry name" value="Plavaka"/>
</dbReference>
<accession>A0A0C3P167</accession>
<proteinExistence type="predicted"/>
<evidence type="ECO:0000313" key="1">
    <source>
        <dbReference type="EMBL" id="KIO01104.1"/>
    </source>
</evidence>
<reference evidence="2" key="2">
    <citation type="submission" date="2015-01" db="EMBL/GenBank/DDBJ databases">
        <title>Evolutionary Origins and Diversification of the Mycorrhizal Mutualists.</title>
        <authorList>
            <consortium name="DOE Joint Genome Institute"/>
            <consortium name="Mycorrhizal Genomics Consortium"/>
            <person name="Kohler A."/>
            <person name="Kuo A."/>
            <person name="Nagy L.G."/>
            <person name="Floudas D."/>
            <person name="Copeland A."/>
            <person name="Barry K.W."/>
            <person name="Cichocki N."/>
            <person name="Veneault-Fourrey C."/>
            <person name="LaButti K."/>
            <person name="Lindquist E.A."/>
            <person name="Lipzen A."/>
            <person name="Lundell T."/>
            <person name="Morin E."/>
            <person name="Murat C."/>
            <person name="Riley R."/>
            <person name="Ohm R."/>
            <person name="Sun H."/>
            <person name="Tunlid A."/>
            <person name="Henrissat B."/>
            <person name="Grigoriev I.V."/>
            <person name="Hibbett D.S."/>
            <person name="Martin F."/>
        </authorList>
    </citation>
    <scope>NUCLEOTIDE SEQUENCE [LARGE SCALE GENOMIC DNA]</scope>
    <source>
        <strain evidence="2">Marx 270</strain>
    </source>
</reference>
<dbReference type="HOGENOM" id="CLU_006344_14_0_1"/>
<dbReference type="Proteomes" id="UP000054217">
    <property type="component" value="Unassembled WGS sequence"/>
</dbReference>
<gene>
    <name evidence="1" type="ORF">M404DRAFT_29062</name>
</gene>
<name>A0A0C3P167_PISTI</name>
<dbReference type="OrthoDB" id="3199698at2759"/>